<feature type="region of interest" description="Disordered" evidence="5">
    <location>
        <begin position="1138"/>
        <end position="1198"/>
    </location>
</feature>
<dbReference type="EMBL" id="CAXLJL010000556">
    <property type="protein sequence ID" value="CAL5138919.1"/>
    <property type="molecule type" value="Genomic_DNA"/>
</dbReference>
<evidence type="ECO:0000256" key="3">
    <source>
        <dbReference type="PROSITE-ProRule" id="PRU00104"/>
    </source>
</evidence>
<feature type="domain" description="HECT" evidence="6">
    <location>
        <begin position="3602"/>
        <end position="3776"/>
    </location>
</feature>
<dbReference type="GO" id="GO:0043161">
    <property type="term" value="P:proteasome-mediated ubiquitin-dependent protein catabolic process"/>
    <property type="evidence" value="ECO:0007669"/>
    <property type="project" value="TreeGrafter"/>
</dbReference>
<feature type="region of interest" description="Disordered" evidence="5">
    <location>
        <begin position="2373"/>
        <end position="2406"/>
    </location>
</feature>
<keyword evidence="2 3" id="KW-0833">Ubl conjugation pathway</keyword>
<dbReference type="InterPro" id="IPR035983">
    <property type="entry name" value="Hect_E3_ubiquitin_ligase"/>
</dbReference>
<accession>A0AAV2TRT8</accession>
<dbReference type="Gene3D" id="1.25.40.20">
    <property type="entry name" value="Ankyrin repeat-containing domain"/>
    <property type="match status" value="1"/>
</dbReference>
<feature type="region of interest" description="Disordered" evidence="5">
    <location>
        <begin position="1883"/>
        <end position="1906"/>
    </location>
</feature>
<feature type="region of interest" description="Disordered" evidence="5">
    <location>
        <begin position="3187"/>
        <end position="3207"/>
    </location>
</feature>
<dbReference type="Gene3D" id="3.30.2410.10">
    <property type="entry name" value="Hect, E3 ligase catalytic domain"/>
    <property type="match status" value="1"/>
</dbReference>
<reference evidence="7" key="1">
    <citation type="submission" date="2024-06" db="EMBL/GenBank/DDBJ databases">
        <authorList>
            <person name="Liu X."/>
            <person name="Lenzi L."/>
            <person name="Haldenby T S."/>
            <person name="Uol C."/>
        </authorList>
    </citation>
    <scope>NUCLEOTIDE SEQUENCE</scope>
</reference>
<comment type="catalytic activity">
    <reaction evidence="4">
        <text>S-ubiquitinyl-[E2 ubiquitin-conjugating enzyme]-L-cysteine + [acceptor protein]-L-lysine = [E2 ubiquitin-conjugating enzyme]-L-cysteine + N(6)-ubiquitinyl-[acceptor protein]-L-lysine.</text>
        <dbReference type="EC" id="2.3.2.26"/>
    </reaction>
</comment>
<evidence type="ECO:0000256" key="5">
    <source>
        <dbReference type="SAM" id="MobiDB-lite"/>
    </source>
</evidence>
<dbReference type="InterPro" id="IPR045322">
    <property type="entry name" value="HECTD1/TRIP12-like"/>
</dbReference>
<dbReference type="Pfam" id="PF00632">
    <property type="entry name" value="HECT"/>
    <property type="match status" value="1"/>
</dbReference>
<evidence type="ECO:0000256" key="4">
    <source>
        <dbReference type="RuleBase" id="RU369009"/>
    </source>
</evidence>
<sequence>MANENALFILNLLQNGEDSSRELQLTALEQLCLFILQMDTTDSLKKEYPPSSFIPVLVKLFVEFDSPPPILESASRVLTYYTQLLPLETATCLLDIEGALCAICIHLENSDLNSPVESDLAQQIIKLLEELVRRDSNVYKLTTCIPSVFEFISSSWRQIHLDTLRSGLFVIGRLANLLDIWLKGESSVFSSSKRSSSSTPPALLCLQHWVVSLVQLISHRDLQASCGALDCLYTIFTACRRLPSCLMILNSITSTDNLIDKFLSLLVPSDQLLDENTCTENLCSKSEVSKPEDVSVSDEGARNPGECPNEAQKTCANSERVHLTGQLALVVVDLILNLCQGQANLLHKISNSQELVDLFQYALQISGSHHRSSESKNPGTTNVSDKTSILLPTLHLAEGLLNLAMVTTCYSDGGDSKLKPQHVDFADVLDKKELDLSDACEDTVVQSAKSVPPQHSADNSRKIWKCCLASRPIGPKQMDYGVISANSVQSRPGLPRLPSFTSSSSSVSNQSQSTLLTAGFSAARQGFDHLGIADDRGLASDRFHHWLAQSLGNHTNMADIYSILHSGQISSTWMDSAGQPLLAWSLKSGHGAATVALCQRGADVNAGLVGSALHYAITRGQLQCVKMLLGVGYPKTMQRMETSVANPRLRDCHGRTPTQLATLAMVAAMTRGRHTERYRTQLKIVQKAEEEFKAKLAVKKSTPFAKLLRLALPVLTEVYTTSTKFDIRLRALQIICQCVRSKTGFAVLYQMQKPSVGSLDRREAKTVSPNSSAFCNSFVKMIASAISQGSAEEVMLTLAMIPALIDQPYFLTWMHRHGIPQLLAWRSGLYGKDQSSTTDLPDSTEHSPEFAEINAFEQQNYVRGIPRDNVIMCLPDTFVRPQIIGLDPEEICPAFQCIHEIGRNQAYVFVDWNILRVDDQTLLVFHEFGFLWIEATEKVKQDEPADDPCMFYDMVVYWVTRKDKSMPAESNEQEATAGTTTVASVAPLPTLNVSSNLQPTTLDNVPANASNVIPLVQSNTDDPTSGLIVQQLMFDSPPVDRSELAHDLWAKALPLMIKVRHMFYGMLPLPISKTSSPLRSNSLYKRKLKGSRQNTLTKTPGKFQNLSIPMVAPPQDSLTLPSAPNIFSRLCAVGSSAADQPPDNEYLAQGLQPADNSSPSTRDQTTPGGSPSSTQFPGLPPLQKHSPSSDNNPVDQGNEPCCTTCLPMQSTPGREYTTNLIPENGILTTEQNAVSVTLSSEASSHIPLLKISSKAVQDTTSGSGGADPNCFPALRKAHSKSSHADSPSRSIYYTAREGLACADPAEVDGCSTRTAGCSTSPAHDSTDNDGCYCCRTVHSSGKITCLYAGAIRISYSHQGLWFSLDPKLRLSSLPYRSFSTGEKPLFCTHSECESRWNPDFSDDENDYNEPNPYSPDFLKNYTDSVRKSKKIPSPLSPNFMSTPKKVSPNFSDTAGSKLPSSSSPINYKFKVANILCHPTRLGGIRVYGTATQPVHQSGSLARNLGNLRLSRLLDNLTFNQRLYSKTKHKEVRLNNVRKTISRVGLIISELLVRLMARKLHGPSPRDSLPKVSVFPYQSTTASDLSVFAESLNRICLQSSPQKKRAVDEEPVIDAKQLLVCFEKATPYELMISKIIPALKKWIKIQMQRVQSLNAVTASNGPANQPITSAEYVLLSTVLNRSNIKLIAKKLVSTLELVERYPLPPTHIVGLPEQLLTRTVQLKPQLLPQPPSDMVVSKDATYARKVDLFNHHLYVQPLVTVRQLQEWILKATRQIPWYNDELKSMGFVYDMRQPPFCVHLTPSVLLTNSEKPADLDITEPNTYQGGVFAWLGTNGGREKKWANPLRLHGLVRVCSSDSDLNHNPRLIGSILMNPSIAGRKSSVFRHNRPIGPTRTSSCGKSRHCRTNVRGPSAKSGVFIRPSETEPFPGHMTAWIAFDLGMHIQLTHYFIQVSGCQNRWPALTDWQLQGSTNGIEWTVLAEHHIKPVGNPLRYWGNEMQKLWKLENSTPGGNAQVWRFLRIHALNSPEKNGLFLESKQNSVEGTHSRPNKMVIRGVEFFGTVMKLLITQDKEAQKEAHSYLEKLRPGAYVVPNLPVTRNDPKCASLTPDMCLYEEWPPCDPKPNELGNDASDLPSVDNADPVTPQSELQRPPLLGVAVTDLVDGRVSVRWFDSFPVNGAYEMQDQQTDSEVSHTLSVYVMGIDGRYDLRIPSEKELQIRMEQLRSQVIGNGDKQGLSAETSQQQAEGSLVGQNVEQGQCAGPSVVPSKDYVLISQPQSVTSYLLPMSHNWLADALLPTFSRVMPFLFASFSPQLLRDPPVIRHQSSSYTGSSASQLQLSAQDTSNRPLVTLASRITSPNWEDALSNSTDELVERQATAQSPSPLIPEDNPIAGGLIKRDSNTPQNEVSCQINQNDKMRVKEDKKHGHAKTSTQLSGIPVSTSALSSVIPSFPMPNSVSRSVSRPEDSLIPEHWSDLCGMSTFDIDNENEIERCTMVNDEADEEEDLDEEAEDECPQLVRFQAPETKGYDEKIDTELEAIGRTLELRILANAAEGGIRTHSFDSARLPVDPPPRARHHSRAKFDNWERSDPIDVDTVIKQCLHLSVISTEHVYCCTPRSSPCHAEAKNDPGLPCCSNIPSPPPLPKKCAKTYPTESGLSCGASTQKEQGNLMLWNQLRSMVSNKNTPNACQRFPKRQTDTALPTLLSPPPTTVLCTPKDYHLVPQNRPTNRPLSRYNLRESIVVESIDASLPGLIPPFDTRATSSPQPSTVPFTIPETVSLPFMGHRTELPSTNCKSPVDCSSPNGVFRLIARIWLSQEISSDPPGFIMGPPLPPPMSHSSSASNTVSTVTVRPVSNEAPVNPLETEQFQAKAQSGQIIKGAQSPSGIPLTHPDIYLIHYLLNNAEYSEEFPGSGVLKPVGSQLNRMWNRTYMLEYTLGNVAWDESFVINSGERDKSMFVEFEDGSHHLQFADCKFRDQLLELLSLLHDSVSHCIALASRTVISGSCYPLANESGKVKRKDNGGTDFTVALNNAIRSYLPEDDNERFDDVLSAFHSPRLTRKLMVYAHDIWSVLRNSHIMHGACQVNKEEVVLENSQWVMGFSTRHKFLFPFEARLEFWHVSGLGASRAIAWLQKYFTNAKGPSNHHTMVAGMQSVVQRPDLNLTVQRDRTAGRSFAWVPSYVIGPAHRNSSPNESTFNDLSTSGASRTNGSKTTNFPMIFPGVCTTINFSGSTFGPGTQMTLNCLGRLQRHMARVPRPQVGVVRETLEPEEKDKQSPFLTTDDHSLSAFGGGNSFWCSAVKLLSAHADKQQELEIEFEGEEGTGLGPTMEFYALLSSELRRHCHGMWVSDDRAIDAVKHVDADQLASESSATSNSGFGAAVERDGCQLNRYMNYSKQKETEATDTKGDFHVNPPMGLFPAPWPGDQLPPGTELRFYILGIALAKCLLDQRQMDLPLSNAFLCLLCEAERPGSSTENSMGTSVSANWPSGVLDMRHFQEIYPERGIFLRDLCDYLAERAALQKKYTGEQFHEADIKLQIQMFSAELGSLCLDMSFAPATRRFGQTEFPLADHYSWEDDHGTEQQERQQASEANILKPESEEIEMLTVKNIGCYVKRSVEFAMSKGISKQMRAFRAGFERVIPLRSLSMFTPRELGRLIFGESSPAWSAEEIWAFCEPAAGYTRQSRGFLMLVDALASFDPIERRAFLRFVTGCPTLPPGGLRNLHPRLKVAKKDGTTCGPFPSVNTCMHYLKLPEYGCSDELKKHLLAAASQKGFYLN</sequence>
<feature type="compositionally biased region" description="Polar residues" evidence="5">
    <location>
        <begin position="1185"/>
        <end position="1195"/>
    </location>
</feature>
<evidence type="ECO:0000256" key="2">
    <source>
        <dbReference type="ARBA" id="ARBA00022786"/>
    </source>
</evidence>
<feature type="compositionally biased region" description="Low complexity" evidence="5">
    <location>
        <begin position="2324"/>
        <end position="2340"/>
    </location>
</feature>
<dbReference type="InterPro" id="IPR036770">
    <property type="entry name" value="Ankyrin_rpt-contain_sf"/>
</dbReference>
<protein>
    <recommendedName>
        <fullName evidence="4">E3 ubiquitin-protein ligase</fullName>
        <ecNumber evidence="4">2.3.2.26</ecNumber>
    </recommendedName>
</protein>
<dbReference type="PANTHER" id="PTHR45670">
    <property type="entry name" value="E3 UBIQUITIN-PROTEIN LIGASE TRIP12"/>
    <property type="match status" value="1"/>
</dbReference>
<evidence type="ECO:0000313" key="8">
    <source>
        <dbReference type="Proteomes" id="UP001497525"/>
    </source>
</evidence>
<feature type="active site" description="Glycyl thioester intermediate" evidence="3">
    <location>
        <position position="3745"/>
    </location>
</feature>
<dbReference type="GO" id="GO:0000209">
    <property type="term" value="P:protein polyubiquitination"/>
    <property type="evidence" value="ECO:0007669"/>
    <property type="project" value="TreeGrafter"/>
</dbReference>
<evidence type="ECO:0000313" key="7">
    <source>
        <dbReference type="EMBL" id="CAL5138919.1"/>
    </source>
</evidence>
<dbReference type="GO" id="GO:0016607">
    <property type="term" value="C:nuclear speck"/>
    <property type="evidence" value="ECO:0007669"/>
    <property type="project" value="TreeGrafter"/>
</dbReference>
<feature type="compositionally biased region" description="Polar residues" evidence="5">
    <location>
        <begin position="1154"/>
        <end position="1176"/>
    </location>
</feature>
<name>A0AAV2TRT8_CALDB</name>
<dbReference type="Proteomes" id="UP001497525">
    <property type="component" value="Unassembled WGS sequence"/>
</dbReference>
<dbReference type="InterPro" id="IPR000569">
    <property type="entry name" value="HECT_dom"/>
</dbReference>
<feature type="region of interest" description="Disordered" evidence="5">
    <location>
        <begin position="1428"/>
        <end position="1457"/>
    </location>
</feature>
<dbReference type="SUPFAM" id="SSF56204">
    <property type="entry name" value="Hect, E3 ligase catalytic domain"/>
    <property type="match status" value="1"/>
</dbReference>
<dbReference type="SMART" id="SM00119">
    <property type="entry name" value="HECTc"/>
    <property type="match status" value="1"/>
</dbReference>
<dbReference type="GO" id="GO:0061630">
    <property type="term" value="F:ubiquitin protein ligase activity"/>
    <property type="evidence" value="ECO:0007669"/>
    <property type="project" value="UniProtKB-UniRule"/>
</dbReference>
<gene>
    <name evidence="7" type="ORF">CDAUBV1_LOCUS13983</name>
</gene>
<proteinExistence type="inferred from homology"/>
<keyword evidence="1 4" id="KW-0808">Transferase</keyword>
<comment type="function">
    <text evidence="4">E3 ubiquitin-protein ligase which accepts ubiquitin from an E2 ubiquitin-conjugating enzyme in the form of a thioester and then directly transfers the ubiquitin to targeted substrates.</text>
</comment>
<dbReference type="PANTHER" id="PTHR45670:SF1">
    <property type="entry name" value="E3 UBIQUITIN-PROTEIN LIGASE HECTD1"/>
    <property type="match status" value="1"/>
</dbReference>
<dbReference type="PROSITE" id="PS50237">
    <property type="entry name" value="HECT"/>
    <property type="match status" value="1"/>
</dbReference>
<feature type="region of interest" description="Disordered" evidence="5">
    <location>
        <begin position="2321"/>
        <end position="2340"/>
    </location>
</feature>
<evidence type="ECO:0000259" key="6">
    <source>
        <dbReference type="PROSITE" id="PS50237"/>
    </source>
</evidence>
<comment type="similarity">
    <text evidence="4">Belongs to the UPL family. K-HECT subfamily.</text>
</comment>
<comment type="caution">
    <text evidence="7">The sequence shown here is derived from an EMBL/GenBank/DDBJ whole genome shotgun (WGS) entry which is preliminary data.</text>
</comment>
<dbReference type="Gene3D" id="3.90.1750.10">
    <property type="entry name" value="Hect, E3 ligase catalytic domains"/>
    <property type="match status" value="2"/>
</dbReference>
<feature type="compositionally biased region" description="Polar residues" evidence="5">
    <location>
        <begin position="1448"/>
        <end position="1457"/>
    </location>
</feature>
<dbReference type="Gene3D" id="3.30.2160.10">
    <property type="entry name" value="Hect, E3 ligase catalytic domain"/>
    <property type="match status" value="1"/>
</dbReference>
<evidence type="ECO:0000256" key="1">
    <source>
        <dbReference type="ARBA" id="ARBA00022679"/>
    </source>
</evidence>
<organism evidence="7 8">
    <name type="scientific">Calicophoron daubneyi</name>
    <name type="common">Rumen fluke</name>
    <name type="synonym">Paramphistomum daubneyi</name>
    <dbReference type="NCBI Taxonomy" id="300641"/>
    <lineage>
        <taxon>Eukaryota</taxon>
        <taxon>Metazoa</taxon>
        <taxon>Spiralia</taxon>
        <taxon>Lophotrochozoa</taxon>
        <taxon>Platyhelminthes</taxon>
        <taxon>Trematoda</taxon>
        <taxon>Digenea</taxon>
        <taxon>Plagiorchiida</taxon>
        <taxon>Pronocephalata</taxon>
        <taxon>Paramphistomoidea</taxon>
        <taxon>Paramphistomidae</taxon>
        <taxon>Calicophoron</taxon>
    </lineage>
</organism>
<dbReference type="EC" id="2.3.2.26" evidence="4"/>
<comment type="pathway">
    <text evidence="4">Protein modification; protein ubiquitination.</text>
</comment>
<dbReference type="SUPFAM" id="SSF48403">
    <property type="entry name" value="Ankyrin repeat"/>
    <property type="match status" value="1"/>
</dbReference>